<dbReference type="EMBL" id="SHMP01000006">
    <property type="protein sequence ID" value="RZV08092.1"/>
    <property type="molecule type" value="Genomic_DNA"/>
</dbReference>
<reference evidence="3 4" key="1">
    <citation type="submission" date="2019-02" db="EMBL/GenBank/DDBJ databases">
        <title>Genomic Encyclopedia of Archaeal and Bacterial Type Strains, Phase II (KMG-II): from individual species to whole genera.</title>
        <authorList>
            <person name="Goeker M."/>
        </authorList>
    </citation>
    <scope>NUCLEOTIDE SEQUENCE [LARGE SCALE GENOMIC DNA]</scope>
    <source>
        <strain evidence="3 4">DSM 18328</strain>
    </source>
</reference>
<dbReference type="Proteomes" id="UP000291097">
    <property type="component" value="Unassembled WGS sequence"/>
</dbReference>
<gene>
    <name evidence="3" type="ORF">BDK88_3054</name>
</gene>
<keyword evidence="2" id="KW-0472">Membrane</keyword>
<dbReference type="AlphaFoldDB" id="A0A482Y4A1"/>
<keyword evidence="2" id="KW-1133">Transmembrane helix</keyword>
<evidence type="ECO:0000256" key="2">
    <source>
        <dbReference type="SAM" id="Phobius"/>
    </source>
</evidence>
<organism evidence="3 4">
    <name type="scientific">Natrinema hispanicum</name>
    <dbReference type="NCBI Taxonomy" id="392421"/>
    <lineage>
        <taxon>Archaea</taxon>
        <taxon>Methanobacteriati</taxon>
        <taxon>Methanobacteriota</taxon>
        <taxon>Stenosarchaea group</taxon>
        <taxon>Halobacteria</taxon>
        <taxon>Halobacteriales</taxon>
        <taxon>Natrialbaceae</taxon>
        <taxon>Natrinema</taxon>
    </lineage>
</organism>
<feature type="region of interest" description="Disordered" evidence="1">
    <location>
        <begin position="139"/>
        <end position="163"/>
    </location>
</feature>
<dbReference type="InterPro" id="IPR055690">
    <property type="entry name" value="DUF7266"/>
</dbReference>
<dbReference type="OrthoDB" id="226715at2157"/>
<accession>A0A482Y4A1</accession>
<name>A0A482Y4A1_9EURY</name>
<keyword evidence="2" id="KW-0812">Transmembrane</keyword>
<dbReference type="Pfam" id="PF23928">
    <property type="entry name" value="DUF7266"/>
    <property type="match status" value="1"/>
</dbReference>
<feature type="transmembrane region" description="Helical" evidence="2">
    <location>
        <begin position="12"/>
        <end position="34"/>
    </location>
</feature>
<evidence type="ECO:0000313" key="4">
    <source>
        <dbReference type="Proteomes" id="UP000291097"/>
    </source>
</evidence>
<protein>
    <submittedName>
        <fullName evidence="3">Uncharacterized protein</fullName>
    </submittedName>
</protein>
<dbReference type="RefSeq" id="WP_130501103.1">
    <property type="nucleotide sequence ID" value="NZ_SHMP01000006.1"/>
</dbReference>
<proteinExistence type="predicted"/>
<evidence type="ECO:0000256" key="1">
    <source>
        <dbReference type="SAM" id="MobiDB-lite"/>
    </source>
</evidence>
<comment type="caution">
    <text evidence="3">The sequence shown here is derived from an EMBL/GenBank/DDBJ whole genome shotgun (WGS) entry which is preliminary data.</text>
</comment>
<evidence type="ECO:0000313" key="3">
    <source>
        <dbReference type="EMBL" id="RZV08092.1"/>
    </source>
</evidence>
<sequence length="163" mass="17503">MKINSQRTDRGTSITITHVLTIGITTLLIAVLLINAGTLLENETERSAESSLETIGERLAGEIESVDRMAADSASVTVTADHPRTVANSRYSIELLDKDKCRDAELLDNSTENDCLHLTASNADVEVYVPVAIDNLEHGQPPVSGGSLEISKESGTITIERAD</sequence>